<accession>A0A419IBV5</accession>
<dbReference type="AlphaFoldDB" id="A0A419IBV5"/>
<name>A0A419IBV5_9PSEU</name>
<sequence length="135" mass="14790">MPYELAGDDVAAVLTFVAAEMEPVLDPDIEEPDWEFSGTWRLEALLSRVGWPAFERMLVDLAAQDELRSRGSGHVVFVPRLPLPAGPVTSPASWRSRPDPVTVATIDRFLDHYESGRAGLRPRYAAQASGDVADA</sequence>
<organism evidence="1 2">
    <name type="scientific">Amycolatopsis panacis</name>
    <dbReference type="NCBI Taxonomy" id="2340917"/>
    <lineage>
        <taxon>Bacteria</taxon>
        <taxon>Bacillati</taxon>
        <taxon>Actinomycetota</taxon>
        <taxon>Actinomycetes</taxon>
        <taxon>Pseudonocardiales</taxon>
        <taxon>Pseudonocardiaceae</taxon>
        <taxon>Amycolatopsis</taxon>
    </lineage>
</organism>
<protein>
    <submittedName>
        <fullName evidence="1">Uncharacterized protein</fullName>
    </submittedName>
</protein>
<evidence type="ECO:0000313" key="2">
    <source>
        <dbReference type="Proteomes" id="UP000285112"/>
    </source>
</evidence>
<evidence type="ECO:0000313" key="1">
    <source>
        <dbReference type="EMBL" id="RJQ92394.1"/>
    </source>
</evidence>
<gene>
    <name evidence="1" type="ORF">D5S19_01120</name>
</gene>
<reference evidence="1 2" key="1">
    <citation type="submission" date="2018-09" db="EMBL/GenBank/DDBJ databases">
        <title>YIM PH 21725 draft genome.</title>
        <authorList>
            <person name="Miao C."/>
        </authorList>
    </citation>
    <scope>NUCLEOTIDE SEQUENCE [LARGE SCALE GENOMIC DNA]</scope>
    <source>
        <strain evidence="2">YIM PH21725</strain>
    </source>
</reference>
<dbReference type="EMBL" id="QZFV01000010">
    <property type="protein sequence ID" value="RJQ92394.1"/>
    <property type="molecule type" value="Genomic_DNA"/>
</dbReference>
<proteinExistence type="predicted"/>
<keyword evidence="2" id="KW-1185">Reference proteome</keyword>
<dbReference type="Proteomes" id="UP000285112">
    <property type="component" value="Unassembled WGS sequence"/>
</dbReference>
<comment type="caution">
    <text evidence="1">The sequence shown here is derived from an EMBL/GenBank/DDBJ whole genome shotgun (WGS) entry which is preliminary data.</text>
</comment>